<evidence type="ECO:0000313" key="1">
    <source>
        <dbReference type="EMBL" id="GBP38527.1"/>
    </source>
</evidence>
<sequence length="119" mass="13541">MKALINACDRCESYNGQTAVLPPHSKSPKTFKRVRVPVAYSTSIITQPPSNSRLPSPLVHSFLHQISYSYPRSLQRKAPPKLVVQNWFKRFQFGNFAVKDNSRSSRSSTDKVDAILEKY</sequence>
<keyword evidence="2" id="KW-1185">Reference proteome</keyword>
<dbReference type="AlphaFoldDB" id="A0A4C1VJR0"/>
<name>A0A4C1VJR0_EUMVA</name>
<gene>
    <name evidence="1" type="ORF">EVAR_95429_1</name>
</gene>
<comment type="caution">
    <text evidence="1">The sequence shown here is derived from an EMBL/GenBank/DDBJ whole genome shotgun (WGS) entry which is preliminary data.</text>
</comment>
<organism evidence="1 2">
    <name type="scientific">Eumeta variegata</name>
    <name type="common">Bagworm moth</name>
    <name type="synonym">Eumeta japonica</name>
    <dbReference type="NCBI Taxonomy" id="151549"/>
    <lineage>
        <taxon>Eukaryota</taxon>
        <taxon>Metazoa</taxon>
        <taxon>Ecdysozoa</taxon>
        <taxon>Arthropoda</taxon>
        <taxon>Hexapoda</taxon>
        <taxon>Insecta</taxon>
        <taxon>Pterygota</taxon>
        <taxon>Neoptera</taxon>
        <taxon>Endopterygota</taxon>
        <taxon>Lepidoptera</taxon>
        <taxon>Glossata</taxon>
        <taxon>Ditrysia</taxon>
        <taxon>Tineoidea</taxon>
        <taxon>Psychidae</taxon>
        <taxon>Oiketicinae</taxon>
        <taxon>Eumeta</taxon>
    </lineage>
</organism>
<proteinExistence type="predicted"/>
<dbReference type="EMBL" id="BGZK01000350">
    <property type="protein sequence ID" value="GBP38527.1"/>
    <property type="molecule type" value="Genomic_DNA"/>
</dbReference>
<dbReference type="Proteomes" id="UP000299102">
    <property type="component" value="Unassembled WGS sequence"/>
</dbReference>
<evidence type="ECO:0000313" key="2">
    <source>
        <dbReference type="Proteomes" id="UP000299102"/>
    </source>
</evidence>
<dbReference type="OrthoDB" id="10032414at2759"/>
<accession>A0A4C1VJR0</accession>
<evidence type="ECO:0008006" key="3">
    <source>
        <dbReference type="Google" id="ProtNLM"/>
    </source>
</evidence>
<reference evidence="1 2" key="1">
    <citation type="journal article" date="2019" name="Commun. Biol.">
        <title>The bagworm genome reveals a unique fibroin gene that provides high tensile strength.</title>
        <authorList>
            <person name="Kono N."/>
            <person name="Nakamura H."/>
            <person name="Ohtoshi R."/>
            <person name="Tomita M."/>
            <person name="Numata K."/>
            <person name="Arakawa K."/>
        </authorList>
    </citation>
    <scope>NUCLEOTIDE SEQUENCE [LARGE SCALE GENOMIC DNA]</scope>
</reference>
<protein>
    <recommendedName>
        <fullName evidence="3">Mos1 transposase HTH domain-containing protein</fullName>
    </recommendedName>
</protein>